<gene>
    <name evidence="1" type="ORF">ACFR99_04780</name>
</gene>
<keyword evidence="2" id="KW-1185">Reference proteome</keyword>
<evidence type="ECO:0000313" key="1">
    <source>
        <dbReference type="EMBL" id="MFD1562860.1"/>
    </source>
</evidence>
<reference evidence="1 2" key="1">
    <citation type="journal article" date="2019" name="Int. J. Syst. Evol. Microbiol.">
        <title>The Global Catalogue of Microorganisms (GCM) 10K type strain sequencing project: providing services to taxonomists for standard genome sequencing and annotation.</title>
        <authorList>
            <consortium name="The Broad Institute Genomics Platform"/>
            <consortium name="The Broad Institute Genome Sequencing Center for Infectious Disease"/>
            <person name="Wu L."/>
            <person name="Ma J."/>
        </authorList>
    </citation>
    <scope>NUCLEOTIDE SEQUENCE [LARGE SCALE GENOMIC DNA]</scope>
    <source>
        <strain evidence="1 2">CGMCC 1.12230</strain>
    </source>
</reference>
<dbReference type="RefSeq" id="WP_390284866.1">
    <property type="nucleotide sequence ID" value="NZ_JBHUDI010000003.1"/>
</dbReference>
<name>A0ABD6BE42_9EURY</name>
<evidence type="ECO:0000313" key="2">
    <source>
        <dbReference type="Proteomes" id="UP001597076"/>
    </source>
</evidence>
<protein>
    <submittedName>
        <fullName evidence="1">Uncharacterized protein</fullName>
    </submittedName>
</protein>
<accession>A0ABD6BE42</accession>
<dbReference type="AlphaFoldDB" id="A0ABD6BE42"/>
<organism evidence="1 2">
    <name type="scientific">Haloarchaeobius amylolyticus</name>
    <dbReference type="NCBI Taxonomy" id="1198296"/>
    <lineage>
        <taxon>Archaea</taxon>
        <taxon>Methanobacteriati</taxon>
        <taxon>Methanobacteriota</taxon>
        <taxon>Stenosarchaea group</taxon>
        <taxon>Halobacteria</taxon>
        <taxon>Halobacteriales</taxon>
        <taxon>Halorubellaceae</taxon>
        <taxon>Haloarchaeobius</taxon>
    </lineage>
</organism>
<dbReference type="EMBL" id="JBHUDI010000003">
    <property type="protein sequence ID" value="MFD1562860.1"/>
    <property type="molecule type" value="Genomic_DNA"/>
</dbReference>
<proteinExistence type="predicted"/>
<comment type="caution">
    <text evidence="1">The sequence shown here is derived from an EMBL/GenBank/DDBJ whole genome shotgun (WGS) entry which is preliminary data.</text>
</comment>
<sequence>MLSGAVLTVFGVDYGHRVGDLDESSEHVLGVEVTRQHLEEAEAYAEDPQSEVTEVIPYYELNDQHRLDLAGVDADGEIIVTAEVERINHDVRRAVPVDFDKMAACEPEAAIWVVMKQADGHKILSALNDPLEGPPRVEKTYAKTTPPQQFRIDTPSMTAVYPAEWLRDRSPYLP</sequence>
<dbReference type="Proteomes" id="UP001597076">
    <property type="component" value="Unassembled WGS sequence"/>
</dbReference>